<dbReference type="PROSITE" id="PS51125">
    <property type="entry name" value="NHL"/>
    <property type="match status" value="1"/>
</dbReference>
<dbReference type="SUPFAM" id="SSF101898">
    <property type="entry name" value="NHL repeat"/>
    <property type="match status" value="1"/>
</dbReference>
<dbReference type="Pfam" id="PF01436">
    <property type="entry name" value="NHL"/>
    <property type="match status" value="1"/>
</dbReference>
<dbReference type="EMBL" id="CP011213">
    <property type="protein sequence ID" value="AKM82198.1"/>
    <property type="molecule type" value="Genomic_DNA"/>
</dbReference>
<dbReference type="PANTHER" id="PTHR24104:SF25">
    <property type="entry name" value="PROTEIN LIN-41"/>
    <property type="match status" value="1"/>
</dbReference>
<dbReference type="InterPro" id="IPR050952">
    <property type="entry name" value="TRIM-NHL_E3_ligases"/>
</dbReference>
<protein>
    <submittedName>
        <fullName evidence="3">NHL repeat containing protein</fullName>
    </submittedName>
</protein>
<dbReference type="GO" id="GO:0000209">
    <property type="term" value="P:protein polyubiquitination"/>
    <property type="evidence" value="ECO:0007669"/>
    <property type="project" value="TreeGrafter"/>
</dbReference>
<dbReference type="STRING" id="1618337.UT28_C0001G0392"/>
<evidence type="ECO:0000256" key="1">
    <source>
        <dbReference type="ARBA" id="ARBA00022737"/>
    </source>
</evidence>
<dbReference type="CDD" id="cd05819">
    <property type="entry name" value="NHL"/>
    <property type="match status" value="1"/>
</dbReference>
<name>A0A0G4B431_9BACT</name>
<sequence>MALWKKNVALLIVVILIVLGALERKNIYKIFRKEKVKSSIPMDHSSVTEIKNIGRPISITKDKDGNFYTCDFSGHNVKILDSNFSLIKQIGKDVKGSNPGEFNVPHAVDFDAAGNFYVTDYANKRIQKFSPSGEFLSIINFERALAGPATAYFDKNYNLYISDFDSNSLIKSTKDGKLLGWIGAKIDGTLTDGWELSGSPAQSAEPGGFYKLHSAKFSDDGIMYVIDSHNNRVQRFSEDGKFMGWIGAKEDGLLTNGWEMTGKAISTDVPGGFNIPVAMDFINGEEIAILEYGNPRIQKFSKDGKFLGWYGGTQDSKVTDGWQITGLPREGTDVGAFKNAYDLKVYGNKVYVADTGNYRLQIIDFHP</sequence>
<evidence type="ECO:0000256" key="2">
    <source>
        <dbReference type="PROSITE-ProRule" id="PRU00504"/>
    </source>
</evidence>
<dbReference type="Gene3D" id="2.120.10.30">
    <property type="entry name" value="TolB, C-terminal domain"/>
    <property type="match status" value="2"/>
</dbReference>
<organism evidence="3 4">
    <name type="scientific">Berkelbacteria bacterium GW2011_GWE1_39_12</name>
    <dbReference type="NCBI Taxonomy" id="1618337"/>
    <lineage>
        <taxon>Bacteria</taxon>
        <taxon>Candidatus Berkelbacteria</taxon>
    </lineage>
</organism>
<dbReference type="AlphaFoldDB" id="A0A0G4B431"/>
<reference evidence="3 4" key="1">
    <citation type="journal article" date="2015" name="Nature">
        <title>rRNA introns, odd ribosomes, and small enigmatic genomes across a large radiation of phyla.</title>
        <authorList>
            <person name="Brown C.T."/>
            <person name="Hug L.A."/>
            <person name="Thomas B.C."/>
            <person name="Sharon I."/>
            <person name="Castelle C.J."/>
            <person name="Singh A."/>
            <person name="Wilkins M.J."/>
            <person name="Williams K.H."/>
            <person name="Banfield J.F."/>
        </authorList>
    </citation>
    <scope>NUCLEOTIDE SEQUENCE [LARGE SCALE GENOMIC DNA]</scope>
</reference>
<dbReference type="InterPro" id="IPR011042">
    <property type="entry name" value="6-blade_b-propeller_TolB-like"/>
</dbReference>
<dbReference type="GO" id="GO:0008270">
    <property type="term" value="F:zinc ion binding"/>
    <property type="evidence" value="ECO:0007669"/>
    <property type="project" value="UniProtKB-KW"/>
</dbReference>
<evidence type="ECO:0000313" key="4">
    <source>
        <dbReference type="Proteomes" id="UP000035648"/>
    </source>
</evidence>
<dbReference type="InterPro" id="IPR001258">
    <property type="entry name" value="NHL_repeat"/>
</dbReference>
<feature type="repeat" description="NHL" evidence="2">
    <location>
        <begin position="93"/>
        <end position="132"/>
    </location>
</feature>
<gene>
    <name evidence="3" type="ORF">UT28_C0001G0392</name>
</gene>
<dbReference type="GO" id="GO:0043161">
    <property type="term" value="P:proteasome-mediated ubiquitin-dependent protein catabolic process"/>
    <property type="evidence" value="ECO:0007669"/>
    <property type="project" value="TreeGrafter"/>
</dbReference>
<dbReference type="GO" id="GO:0061630">
    <property type="term" value="F:ubiquitin protein ligase activity"/>
    <property type="evidence" value="ECO:0007669"/>
    <property type="project" value="TreeGrafter"/>
</dbReference>
<evidence type="ECO:0000313" key="3">
    <source>
        <dbReference type="EMBL" id="AKM82198.1"/>
    </source>
</evidence>
<accession>A0A0G4B431</accession>
<dbReference type="Proteomes" id="UP000035648">
    <property type="component" value="Chromosome"/>
</dbReference>
<dbReference type="KEGG" id="bbgw:UT28_C0001G0392"/>
<keyword evidence="1" id="KW-0677">Repeat</keyword>
<proteinExistence type="predicted"/>
<dbReference type="PANTHER" id="PTHR24104">
    <property type="entry name" value="E3 UBIQUITIN-PROTEIN LIGASE NHLRC1-RELATED"/>
    <property type="match status" value="1"/>
</dbReference>